<dbReference type="NCBIfam" id="TIGR04131">
    <property type="entry name" value="Bac_Flav_CTERM"/>
    <property type="match status" value="1"/>
</dbReference>
<dbReference type="InterPro" id="IPR041690">
    <property type="entry name" value="Cadherin_5"/>
</dbReference>
<reference evidence="14 15" key="1">
    <citation type="journal article" date="2023" name="Microbiol. Resour. Announc.">
        <title>Complete Genome Sequence of Imperialibacter roseus strain P4T.</title>
        <authorList>
            <person name="Tizabi D.R."/>
            <person name="Bachvaroff T."/>
            <person name="Hill R.T."/>
        </authorList>
    </citation>
    <scope>NUCLEOTIDE SEQUENCE [LARGE SCALE GENOMIC DNA]</scope>
    <source>
        <strain evidence="14 15">P4T</strain>
    </source>
</reference>
<dbReference type="Proteomes" id="UP001302349">
    <property type="component" value="Chromosome"/>
</dbReference>
<dbReference type="SUPFAM" id="SSF49313">
    <property type="entry name" value="Cadherin-like"/>
    <property type="match status" value="2"/>
</dbReference>
<evidence type="ECO:0000313" key="14">
    <source>
        <dbReference type="EMBL" id="WOK08227.1"/>
    </source>
</evidence>
<dbReference type="Gene3D" id="3.30.160.710">
    <property type="match status" value="11"/>
</dbReference>
<evidence type="ECO:0000256" key="5">
    <source>
        <dbReference type="ARBA" id="ARBA00022729"/>
    </source>
</evidence>
<proteinExistence type="predicted"/>
<dbReference type="InterPro" id="IPR050971">
    <property type="entry name" value="Cadherin-domain_protein"/>
</dbReference>
<dbReference type="InterPro" id="IPR003961">
    <property type="entry name" value="FN3_dom"/>
</dbReference>
<evidence type="ECO:0000259" key="12">
    <source>
        <dbReference type="PROSITE" id="PS50268"/>
    </source>
</evidence>
<dbReference type="InterPro" id="IPR002126">
    <property type="entry name" value="Cadherin-like_dom"/>
</dbReference>
<evidence type="ECO:0000256" key="8">
    <source>
        <dbReference type="ARBA" id="ARBA00022889"/>
    </source>
</evidence>
<evidence type="ECO:0000256" key="6">
    <source>
        <dbReference type="ARBA" id="ARBA00022737"/>
    </source>
</evidence>
<keyword evidence="4 11" id="KW-0812">Transmembrane</keyword>
<keyword evidence="8" id="KW-0130">Cell adhesion</keyword>
<dbReference type="SUPFAM" id="SSF49265">
    <property type="entry name" value="Fibronectin type III"/>
    <property type="match status" value="1"/>
</dbReference>
<dbReference type="InterPro" id="IPR055372">
    <property type="entry name" value="CBM96"/>
</dbReference>
<protein>
    <submittedName>
        <fullName evidence="14">MBG domain-containing protein</fullName>
    </submittedName>
</protein>
<evidence type="ECO:0000313" key="15">
    <source>
        <dbReference type="Proteomes" id="UP001302349"/>
    </source>
</evidence>
<feature type="domain" description="Cadherin" evidence="12">
    <location>
        <begin position="2006"/>
        <end position="2129"/>
    </location>
</feature>
<dbReference type="EMBL" id="CP136051">
    <property type="protein sequence ID" value="WOK08227.1"/>
    <property type="molecule type" value="Genomic_DNA"/>
</dbReference>
<dbReference type="Pfam" id="PF18676">
    <property type="entry name" value="MBG_2"/>
    <property type="match status" value="11"/>
</dbReference>
<dbReference type="Gene3D" id="2.60.40.2700">
    <property type="match status" value="1"/>
</dbReference>
<evidence type="ECO:0000256" key="11">
    <source>
        <dbReference type="SAM" id="Phobius"/>
    </source>
</evidence>
<evidence type="ECO:0000256" key="2">
    <source>
        <dbReference type="ARBA" id="ARBA00004613"/>
    </source>
</evidence>
<sequence length="2389" mass="249408">MNLTKQTNGWQMPYFLRAGESDFSLPGVLPAVANKFLSALKRSWMCGWGLSLLVVLTLLAFAHGLKAQTTESFTTSPTLISHPSVPSWKTSAEVTIGGVVYELLNGGNGGWAFSGSGGVSNSSSLFYSTAATSSITIKRKDGARFQFYGVWLKYKNFTSGYTAPWLTANYNGSGASSDTYGSNTTVSISKNLNVTTVTLMFSGLWELNFDNLIVGPAIASLPTVTTTAADLIGGTYASLGGNVTSDGGGTITDRGIVYSTSPSPAIGDGRGEQVAIGTGSGVFSQTVAGFSLSTTYYVRAYAINSAGTSYGSQITFTTTDGTGPITLVPSMDTYIESGSGYSTSQTNYVGDWWGWYSDAAIKFNLAAVTGTVSDAKLRLYVSEVGSGTVFAKVWGSDDDSWLATTNAVPSKNTSLSSNVSITATGWKEFDVTAFIKQQAEGDGTASLVIAGNTAEGDNWFGFKSDNSATNKPQLVVTVAAGNTAPAASSVAISGAAEVGVTLTGTYSYADANSDAESGTTYKWYRGVADVGVAPVAITGATQATYLLQSEDEGKYITFEVTPSDGTDAGSAMVSERLGPVVQTVLLATSPIISFSNEVGFEDNIAQDGEGGSVVISDLNLQVMPVNSSGVKLAGQPIQYHDNTQSGWSGYPAIITYGDIDAHFGWSIKSDNGTAFSLVAVDFHDWGGYAGDTFVAEAFLDAASKGTITFTGNVDGSYIALTNSGVLSSIFANVDEVRIYKQGGSNSWGSLNNIQVASAVLTGPPTVSTAAYTDLATTSATLGGNVTASGGLDVIERGIVYATTAEPTIANTKVEIGSGTGTFSQSVTGLEVNTTYYFRAYAINSLGTSYGSELSFITPKIAQTISFDAISAKVWGDEPFTLGAERTDQDLVITYAATDPSVVTIVGNQATIKKAGSTTITASQAGDDTYAAALSVEQTLTVNKKTLTVTAEDKTKEYGAADPVNTVTYAGFISGEGATDLGGTLSFSRTAGEDAGNYAITPGGLTSNNYTISFVAGDLEITKKALTITAEDKTKEFGTADPVYTAAYAGFVTGDDATDLVGTLSFNRTAGEVVATYTITPSGVTSANYAISFVGGELEITKKVLTVTAENKTKEYGEVDPANTVTYSGFTTGEDETDLGGTLSFSRTSGEGAGTYAITPAGLTSDNYAISFVAGDLKITKRALTVTAEDKTKEYGVADPVNTVTYAGFITGESATDLSGTLSFSRTAGEDAGNYAITPGGLTSNNYTISFVAGDLEITKKALTITAEDKAKEFGASDPVYTAAYAGFVTGDDATDLIGTLSFNRTAGEVVATYTITPSGVTSANYAISFVGGELEITKKVLTVTAENKTKEYGEVDPANTVTYSGFTTGEDETDLGGTLSFSRTSGEGAGTYAITPAGLTSDNYAISFVAGDLEITKRALTVTAEDKTKEYGVADPVNTVTYAGFITGESATDLSGTLSFSRTAGEDAGNYAITPAGLTSNNYTISFVAGDLEITKKALTITAEDKTKEFGASDPVYTAAYAGFVTGDDATDLSGTLSFNRTAGEVVATYTITPSGVTSANYAISFVGGELEITKKVLTVTAENKTKEYGEVDPANTVTYSGFTTGEDETDLGGTLSFSRTSGEGAGTYAITPAGLTSDNYAISFVAGDLEITKRALTVTAEDKTKEYGVADPVNTVTYAGFITGESATDLSGTLSFSRTAGEDAGNYAITPAGLTSNNYTISFVAGDLEITKKALTITAEDKTKEYGETDPTATVAYSGLVEGDEESDFDGMLAFTRATGENPGVYTISPSGLTSDNYTISFADGELQITPRQLTVHEPVLTKAKLHDGLKTAEVLAGALVGVVDGDVVELTAEATYDDASTGVDKTITVTYTIAGADAFKYLAPTDFVVTNGEIIVDVEPVFTSVGSPSVKENETNVLVVTATDGNEGTTITYSLSGGWDMALFSIDATTGALTFKTAPDFEQPTDADGDNVYLVQVTATDGVNVTNQTIEITITNENDSAPVVLAAQSFQVAETVNSGTLVGKVMAHDSDEGTELQGWIIVSGNEEGIFDLSPASGDLVVVNSATLAMQTATSYTLVLTVSDGIHVSIETEITVLVSRGQQASLAAEADSYEINEDEVLTVDAPGVLNNDGNVLTAGLQLVLVGDVSHGSLVLNANGSFVYTPDANFNGADVFSYKVVEGEIASETVSVTVEVLPVNDAPHAIIFNNVNVAEDAAPGFKAAEFGTEDIDSDSHTYELVDGEGAIDNESFIIEGNKLLTNVRFDIDEITLLSVRVRTTDPAGAYLEKVFGVQIVPGFHPDLVIPTAFTPNNDNVNDSWEFENAHFYRNMSVNVYNRQGRLVFSSVGYRQPWTGQRSGVSLPLDMYYYVIDLNDGSGRGYKSYVMILQ</sequence>
<keyword evidence="5" id="KW-0732">Signal</keyword>
<dbReference type="Gene3D" id="2.60.40.60">
    <property type="entry name" value="Cadherins"/>
    <property type="match status" value="2"/>
</dbReference>
<evidence type="ECO:0000256" key="4">
    <source>
        <dbReference type="ARBA" id="ARBA00022692"/>
    </source>
</evidence>
<evidence type="ECO:0000256" key="3">
    <source>
        <dbReference type="ARBA" id="ARBA00022525"/>
    </source>
</evidence>
<dbReference type="PANTHER" id="PTHR24025:SF31">
    <property type="entry name" value="NEURAL-CADHERIN"/>
    <property type="match status" value="1"/>
</dbReference>
<evidence type="ECO:0000256" key="10">
    <source>
        <dbReference type="ARBA" id="ARBA00023136"/>
    </source>
</evidence>
<evidence type="ECO:0000256" key="9">
    <source>
        <dbReference type="ARBA" id="ARBA00022989"/>
    </source>
</evidence>
<dbReference type="Pfam" id="PF24517">
    <property type="entry name" value="CBM96"/>
    <property type="match status" value="1"/>
</dbReference>
<dbReference type="PROSITE" id="PS50268">
    <property type="entry name" value="CADHERIN_2"/>
    <property type="match status" value="2"/>
</dbReference>
<feature type="transmembrane region" description="Helical" evidence="11">
    <location>
        <begin position="44"/>
        <end position="65"/>
    </location>
</feature>
<dbReference type="Pfam" id="PF17892">
    <property type="entry name" value="Cadherin_5"/>
    <property type="match status" value="1"/>
</dbReference>
<keyword evidence="7" id="KW-0106">Calcium</keyword>
<organism evidence="14 15">
    <name type="scientific">Imperialibacter roseus</name>
    <dbReference type="NCBI Taxonomy" id="1324217"/>
    <lineage>
        <taxon>Bacteria</taxon>
        <taxon>Pseudomonadati</taxon>
        <taxon>Bacteroidota</taxon>
        <taxon>Cytophagia</taxon>
        <taxon>Cytophagales</taxon>
        <taxon>Flammeovirgaceae</taxon>
        <taxon>Imperialibacter</taxon>
    </lineage>
</organism>
<dbReference type="InterPro" id="IPR036116">
    <property type="entry name" value="FN3_sf"/>
</dbReference>
<dbReference type="InterPro" id="IPR026341">
    <property type="entry name" value="T9SS_type_B"/>
</dbReference>
<evidence type="ECO:0000256" key="1">
    <source>
        <dbReference type="ARBA" id="ARBA00004370"/>
    </source>
</evidence>
<dbReference type="PANTHER" id="PTHR24025">
    <property type="entry name" value="DESMOGLEIN FAMILY MEMBER"/>
    <property type="match status" value="1"/>
</dbReference>
<feature type="domain" description="Cadherin" evidence="12">
    <location>
        <begin position="1917"/>
        <end position="2006"/>
    </location>
</feature>
<dbReference type="InterPro" id="IPR013783">
    <property type="entry name" value="Ig-like_fold"/>
</dbReference>
<dbReference type="Pfam" id="PF18657">
    <property type="entry name" value="YDG"/>
    <property type="match status" value="1"/>
</dbReference>
<dbReference type="Pfam" id="PF13585">
    <property type="entry name" value="CHU_C"/>
    <property type="match status" value="1"/>
</dbReference>
<keyword evidence="15" id="KW-1185">Reference proteome</keyword>
<dbReference type="CDD" id="cd11304">
    <property type="entry name" value="Cadherin_repeat"/>
    <property type="match status" value="2"/>
</dbReference>
<accession>A0ABZ0IX74</accession>
<dbReference type="InterPro" id="IPR041286">
    <property type="entry name" value="MBG_2"/>
</dbReference>
<feature type="domain" description="Fibronectin type-III" evidence="13">
    <location>
        <begin position="763"/>
        <end position="861"/>
    </location>
</feature>
<keyword evidence="10 11" id="KW-0472">Membrane</keyword>
<gene>
    <name evidence="14" type="ORF">RT717_06205</name>
</gene>
<dbReference type="RefSeq" id="WP_317490871.1">
    <property type="nucleotide sequence ID" value="NZ_CP136051.1"/>
</dbReference>
<keyword evidence="9 11" id="KW-1133">Transmembrane helix</keyword>
<comment type="subcellular location">
    <subcellularLocation>
        <location evidence="1">Membrane</location>
    </subcellularLocation>
    <subcellularLocation>
        <location evidence="2">Secreted</location>
    </subcellularLocation>
</comment>
<dbReference type="Gene3D" id="2.60.40.10">
    <property type="entry name" value="Immunoglobulins"/>
    <property type="match status" value="1"/>
</dbReference>
<name>A0ABZ0IX74_9BACT</name>
<evidence type="ECO:0000259" key="13">
    <source>
        <dbReference type="PROSITE" id="PS50853"/>
    </source>
</evidence>
<evidence type="ECO:0000256" key="7">
    <source>
        <dbReference type="ARBA" id="ARBA00022837"/>
    </source>
</evidence>
<dbReference type="PROSITE" id="PS50853">
    <property type="entry name" value="FN3"/>
    <property type="match status" value="1"/>
</dbReference>
<keyword evidence="3" id="KW-0964">Secreted</keyword>
<dbReference type="SMART" id="SM00112">
    <property type="entry name" value="CA"/>
    <property type="match status" value="2"/>
</dbReference>
<keyword evidence="6" id="KW-0677">Repeat</keyword>
<dbReference type="InterPro" id="IPR015919">
    <property type="entry name" value="Cadherin-like_sf"/>
</dbReference>
<dbReference type="InterPro" id="IPR041248">
    <property type="entry name" value="YDG"/>
</dbReference>